<evidence type="ECO:0000313" key="1">
    <source>
        <dbReference type="EMBL" id="MBB5341386.1"/>
    </source>
</evidence>
<evidence type="ECO:0000313" key="2">
    <source>
        <dbReference type="Proteomes" id="UP000569005"/>
    </source>
</evidence>
<dbReference type="Proteomes" id="UP000569005">
    <property type="component" value="Unassembled WGS sequence"/>
</dbReference>
<protein>
    <submittedName>
        <fullName evidence="1">Uncharacterized protein</fullName>
    </submittedName>
</protein>
<name>A0ACC5P3F2_9BACT</name>
<comment type="caution">
    <text evidence="1">The sequence shown here is derived from an EMBL/GenBank/DDBJ whole genome shotgun (WGS) entry which is preliminary data.</text>
</comment>
<dbReference type="EMBL" id="JACHEA010000001">
    <property type="protein sequence ID" value="MBB5341386.1"/>
    <property type="molecule type" value="Genomic_DNA"/>
</dbReference>
<organism evidence="1 2">
    <name type="scientific">Tunturiibacter gelidiferens</name>
    <dbReference type="NCBI Taxonomy" id="3069689"/>
    <lineage>
        <taxon>Bacteria</taxon>
        <taxon>Pseudomonadati</taxon>
        <taxon>Acidobacteriota</taxon>
        <taxon>Terriglobia</taxon>
        <taxon>Terriglobales</taxon>
        <taxon>Acidobacteriaceae</taxon>
        <taxon>Tunturiibacter</taxon>
    </lineage>
</organism>
<keyword evidence="2" id="KW-1185">Reference proteome</keyword>
<reference evidence="1" key="1">
    <citation type="submission" date="2020-08" db="EMBL/GenBank/DDBJ databases">
        <title>Genomic Encyclopedia of Type Strains, Phase IV (KMG-V): Genome sequencing to study the core and pangenomes of soil and plant-associated prokaryotes.</title>
        <authorList>
            <person name="Whitman W."/>
        </authorList>
    </citation>
    <scope>NUCLEOTIDE SEQUENCE</scope>
    <source>
        <strain evidence="1">M8UP15</strain>
    </source>
</reference>
<accession>A0ACC5P3F2</accession>
<sequence>MTDESKLFFEEGFVDIDLSKTSDESAVLRLGRQEFEFGSGRFVDVREGPNVRQAFDGASVKWKTSTWTVDGLAAKPVLNGNDVLDAPPNHGSTFWGVYAVHPLPEIKGGNIDLYYLGLARKNTPFEKGSQNELRHTVGGRFWGGRNGWSYNSETMFQWGSFGPNGVRAWATTHDTAYTFRSAALHPQIGATAGIASGNRGGSASPLGTFNPLFPTGFYFGQGGISLLGPSNLFETGPHITLQFTRSLSLIADDHTFWRTSLQDGVYGLGVNLLVPGQGNSGRYIGNQPSAGVYWNASHHLSVSTAYGHFFVGSFLAQASPPGKAVDYAAVWTTYKF</sequence>
<proteinExistence type="predicted"/>
<gene>
    <name evidence="1" type="ORF">HDF13_003719</name>
</gene>